<comment type="caution">
    <text evidence="5">The sequence shown here is derived from an EMBL/GenBank/DDBJ whole genome shotgun (WGS) entry which is preliminary data.</text>
</comment>
<feature type="domain" description="WW" evidence="3">
    <location>
        <begin position="213"/>
        <end position="241"/>
    </location>
</feature>
<evidence type="ECO:0000256" key="1">
    <source>
        <dbReference type="SAM" id="Coils"/>
    </source>
</evidence>
<keyword evidence="1" id="KW-0175">Coiled coil</keyword>
<dbReference type="AlphaFoldDB" id="A0A3F2RL54"/>
<feature type="compositionally biased region" description="Low complexity" evidence="2">
    <location>
        <begin position="383"/>
        <end position="401"/>
    </location>
</feature>
<dbReference type="Gene3D" id="2.20.70.10">
    <property type="match status" value="2"/>
</dbReference>
<organism evidence="5 6">
    <name type="scientific">Phytophthora kernoviae</name>
    <dbReference type="NCBI Taxonomy" id="325452"/>
    <lineage>
        <taxon>Eukaryota</taxon>
        <taxon>Sar</taxon>
        <taxon>Stramenopiles</taxon>
        <taxon>Oomycota</taxon>
        <taxon>Peronosporomycetes</taxon>
        <taxon>Peronosporales</taxon>
        <taxon>Peronosporaceae</taxon>
        <taxon>Phytophthora</taxon>
    </lineage>
</organism>
<dbReference type="GO" id="GO:0003723">
    <property type="term" value="F:RNA binding"/>
    <property type="evidence" value="ECO:0007669"/>
    <property type="project" value="TreeGrafter"/>
</dbReference>
<dbReference type="InterPro" id="IPR000048">
    <property type="entry name" value="IQ_motif_EF-hand-BS"/>
</dbReference>
<evidence type="ECO:0000313" key="5">
    <source>
        <dbReference type="EMBL" id="RLN59620.1"/>
    </source>
</evidence>
<dbReference type="OrthoDB" id="2148418at2759"/>
<feature type="coiled-coil region" evidence="1">
    <location>
        <begin position="57"/>
        <end position="84"/>
    </location>
</feature>
<evidence type="ECO:0000256" key="2">
    <source>
        <dbReference type="SAM" id="MobiDB-lite"/>
    </source>
</evidence>
<dbReference type="PANTHER" id="PTHR13173">
    <property type="entry name" value="WW DOMAIN BINDING PROTEIN 4"/>
    <property type="match status" value="1"/>
</dbReference>
<dbReference type="PANTHER" id="PTHR13173:SF10">
    <property type="entry name" value="WW DOMAIN-BINDING PROTEIN 4"/>
    <property type="match status" value="1"/>
</dbReference>
<dbReference type="SMART" id="SM00015">
    <property type="entry name" value="IQ"/>
    <property type="match status" value="3"/>
</dbReference>
<dbReference type="SMART" id="SM00456">
    <property type="entry name" value="WW"/>
    <property type="match status" value="2"/>
</dbReference>
<sequence>MFADIKCKLFKLRLEKLHEFQEQLCERLCTLASQIDETERIAATRIQTLVRGRQARSELYRRQLQAARRARETLRDSAVALETASATCIQRHVRERITDIASRLRLRAQSCARCFLSRHIAKRKRLEKQSAVCIQRAFRYSRAKRRLAQLVVADGNQIAATIASEWVELFDEDSGYVYYYHTGTGQSVWERPAEMDPLIGTPEDAASENVGEWVEYWDENVGASYFYNVKTGEATWTTPVGYQRQSSNQEDTADAWPLENGGTYYTLHPRSKLESSTPEYSQAQAEDGNQYYEQYGYGYDGDQAVDWEADAYTYGNNDNGQGSYYYYGDSAEDGAAHSHPLKYAGNTVGEDSVNDVYEPADTEYDINYKIYLTQIGSERQEQEQQQQNDQQDQGEQDAQQDWTSNSTKDA</sequence>
<feature type="region of interest" description="Disordered" evidence="2">
    <location>
        <begin position="377"/>
        <end position="410"/>
    </location>
</feature>
<name>A0A3F2RL54_9STRA</name>
<gene>
    <name evidence="4" type="ORF">BBJ29_007290</name>
    <name evidence="5" type="ORF">BBP00_00006408</name>
</gene>
<dbReference type="EMBL" id="MBDO02000217">
    <property type="protein sequence ID" value="RLN59620.1"/>
    <property type="molecule type" value="Genomic_DNA"/>
</dbReference>
<dbReference type="GO" id="GO:0000398">
    <property type="term" value="P:mRNA splicing, via spliceosome"/>
    <property type="evidence" value="ECO:0007669"/>
    <property type="project" value="InterPro"/>
</dbReference>
<dbReference type="Proteomes" id="UP000277300">
    <property type="component" value="Unassembled WGS sequence"/>
</dbReference>
<dbReference type="PROSITE" id="PS50020">
    <property type="entry name" value="WW_DOMAIN_2"/>
    <property type="match status" value="2"/>
</dbReference>
<evidence type="ECO:0000259" key="3">
    <source>
        <dbReference type="PROSITE" id="PS50020"/>
    </source>
</evidence>
<proteinExistence type="predicted"/>
<dbReference type="GO" id="GO:0071011">
    <property type="term" value="C:precatalytic spliceosome"/>
    <property type="evidence" value="ECO:0007669"/>
    <property type="project" value="TreeGrafter"/>
</dbReference>
<dbReference type="CDD" id="cd00201">
    <property type="entry name" value="WW"/>
    <property type="match status" value="2"/>
</dbReference>
<reference evidence="6 7" key="1">
    <citation type="submission" date="2018-07" db="EMBL/GenBank/DDBJ databases">
        <title>Genome sequencing of oomycete isolates from Chile give support for New Zealand origin for Phytophthora kernoviae and make available the first Nothophytophthora sp. genome.</title>
        <authorList>
            <person name="Studholme D.J."/>
            <person name="Sanfuentes E."/>
            <person name="Panda P."/>
            <person name="Hill R."/>
            <person name="Sambles C."/>
            <person name="Grant M."/>
            <person name="Williams N.M."/>
            <person name="Mcdougal R.L."/>
        </authorList>
    </citation>
    <scope>NUCLEOTIDE SEQUENCE [LARGE SCALE GENOMIC DNA]</scope>
    <source>
        <strain evidence="5">Chile6</strain>
        <strain evidence="4">Chile7</strain>
    </source>
</reference>
<dbReference type="PROSITE" id="PS50096">
    <property type="entry name" value="IQ"/>
    <property type="match status" value="1"/>
</dbReference>
<evidence type="ECO:0000313" key="6">
    <source>
        <dbReference type="Proteomes" id="UP000277300"/>
    </source>
</evidence>
<evidence type="ECO:0000313" key="7">
    <source>
        <dbReference type="Proteomes" id="UP000284657"/>
    </source>
</evidence>
<evidence type="ECO:0000313" key="4">
    <source>
        <dbReference type="EMBL" id="RLN51592.1"/>
    </source>
</evidence>
<protein>
    <recommendedName>
        <fullName evidence="3">WW domain-containing protein</fullName>
    </recommendedName>
</protein>
<dbReference type="InterPro" id="IPR036020">
    <property type="entry name" value="WW_dom_sf"/>
</dbReference>
<dbReference type="Pfam" id="PF00397">
    <property type="entry name" value="WW"/>
    <property type="match status" value="2"/>
</dbReference>
<accession>A0A3F2RL54</accession>
<dbReference type="SUPFAM" id="SSF51045">
    <property type="entry name" value="WW domain"/>
    <property type="match status" value="2"/>
</dbReference>
<feature type="domain" description="WW" evidence="3">
    <location>
        <begin position="160"/>
        <end position="194"/>
    </location>
</feature>
<dbReference type="EMBL" id="MBAD02001834">
    <property type="protein sequence ID" value="RLN51592.1"/>
    <property type="molecule type" value="Genomic_DNA"/>
</dbReference>
<dbReference type="InterPro" id="IPR040023">
    <property type="entry name" value="WBP4"/>
</dbReference>
<dbReference type="Proteomes" id="UP000284657">
    <property type="component" value="Unassembled WGS sequence"/>
</dbReference>
<dbReference type="InterPro" id="IPR001202">
    <property type="entry name" value="WW_dom"/>
</dbReference>